<name>A0A4Y7LB26_PAPSO</name>
<evidence type="ECO:0000313" key="3">
    <source>
        <dbReference type="Proteomes" id="UP000316621"/>
    </source>
</evidence>
<keyword evidence="3" id="KW-1185">Reference proteome</keyword>
<dbReference type="SUPFAM" id="SSF56235">
    <property type="entry name" value="N-terminal nucleophile aminohydrolases (Ntn hydrolases)"/>
    <property type="match status" value="1"/>
</dbReference>
<feature type="compositionally biased region" description="Basic and acidic residues" evidence="1">
    <location>
        <begin position="223"/>
        <end position="236"/>
    </location>
</feature>
<protein>
    <submittedName>
        <fullName evidence="2">Uncharacterized protein</fullName>
    </submittedName>
</protein>
<proteinExistence type="predicted"/>
<evidence type="ECO:0000256" key="1">
    <source>
        <dbReference type="SAM" id="MobiDB-lite"/>
    </source>
</evidence>
<evidence type="ECO:0000313" key="2">
    <source>
        <dbReference type="EMBL" id="RZC81840.1"/>
    </source>
</evidence>
<reference evidence="2 3" key="1">
    <citation type="journal article" date="2018" name="Science">
        <title>The opium poppy genome and morphinan production.</title>
        <authorList>
            <person name="Guo L."/>
            <person name="Winzer T."/>
            <person name="Yang X."/>
            <person name="Li Y."/>
            <person name="Ning Z."/>
            <person name="He Z."/>
            <person name="Teodor R."/>
            <person name="Lu Y."/>
            <person name="Bowser T.A."/>
            <person name="Graham I.A."/>
            <person name="Ye K."/>
        </authorList>
    </citation>
    <scope>NUCLEOTIDE SEQUENCE [LARGE SCALE GENOMIC DNA]</scope>
    <source>
        <strain evidence="3">cv. HN1</strain>
        <tissue evidence="2">Leaves</tissue>
    </source>
</reference>
<dbReference type="Gene3D" id="3.60.20.10">
    <property type="entry name" value="Glutamine Phosphoribosylpyrophosphate, subunit 1, domain 1"/>
    <property type="match status" value="1"/>
</dbReference>
<dbReference type="CDD" id="cd01901">
    <property type="entry name" value="Ntn_hydrolase"/>
    <property type="match status" value="1"/>
</dbReference>
<dbReference type="Gramene" id="RZC81840">
    <property type="protein sequence ID" value="RZC81840"/>
    <property type="gene ID" value="C5167_044413"/>
</dbReference>
<dbReference type="EMBL" id="CM010724">
    <property type="protein sequence ID" value="RZC81840.1"/>
    <property type="molecule type" value="Genomic_DNA"/>
</dbReference>
<feature type="region of interest" description="Disordered" evidence="1">
    <location>
        <begin position="223"/>
        <end position="245"/>
    </location>
</feature>
<accession>A0A4Y7LB26</accession>
<dbReference type="Proteomes" id="UP000316621">
    <property type="component" value="Chromosome 10"/>
</dbReference>
<organism evidence="2 3">
    <name type="scientific">Papaver somniferum</name>
    <name type="common">Opium poppy</name>
    <dbReference type="NCBI Taxonomy" id="3469"/>
    <lineage>
        <taxon>Eukaryota</taxon>
        <taxon>Viridiplantae</taxon>
        <taxon>Streptophyta</taxon>
        <taxon>Embryophyta</taxon>
        <taxon>Tracheophyta</taxon>
        <taxon>Spermatophyta</taxon>
        <taxon>Magnoliopsida</taxon>
        <taxon>Ranunculales</taxon>
        <taxon>Papaveraceae</taxon>
        <taxon>Papaveroideae</taxon>
        <taxon>Papaver</taxon>
    </lineage>
</organism>
<dbReference type="InterPro" id="IPR029055">
    <property type="entry name" value="Ntn_hydrolases_N"/>
</dbReference>
<gene>
    <name evidence="2" type="ORF">C5167_044413</name>
</gene>
<dbReference type="AlphaFoldDB" id="A0A4Y7LB26"/>
<sequence length="245" mass="27269">MAIVLAADAQVHKVTLVTDEATGKVVGTKTQIYKTDANPKPVCKVCVIKGKFGCVSVGLRLGEDGVNLWVKYLADNTKPESTIEECIQILEKYRQERFANHADKETVEILLAGWDGDEPKLHYFNNSGNRPITGGIRAIGKGYATQLMALTNKNVRGSSLHVVVDAVQRSILDAHIADSTRIGQGVNVLIIRRNEKPNPMEIPYQTMDDLKNKFKTDKTTYNEMLQKKKEEKEAIRLRGSSSSKR</sequence>